<dbReference type="GO" id="GO:0005634">
    <property type="term" value="C:nucleus"/>
    <property type="evidence" value="ECO:0007669"/>
    <property type="project" value="UniProtKB-SubCell"/>
</dbReference>
<feature type="compositionally biased region" description="Acidic residues" evidence="7">
    <location>
        <begin position="808"/>
        <end position="821"/>
    </location>
</feature>
<dbReference type="PANTHER" id="PTHR24323">
    <property type="entry name" value="CEH-10 HOMEODOMAIN-CONTAINING HOMOLOG"/>
    <property type="match status" value="1"/>
</dbReference>
<dbReference type="InterPro" id="IPR001356">
    <property type="entry name" value="HD"/>
</dbReference>
<feature type="compositionally biased region" description="Low complexity" evidence="7">
    <location>
        <begin position="661"/>
        <end position="686"/>
    </location>
</feature>
<dbReference type="CDD" id="cd00086">
    <property type="entry name" value="homeodomain"/>
    <property type="match status" value="1"/>
</dbReference>
<feature type="region of interest" description="Disordered" evidence="7">
    <location>
        <begin position="553"/>
        <end position="640"/>
    </location>
</feature>
<dbReference type="OrthoDB" id="6159439at2759"/>
<evidence type="ECO:0000256" key="3">
    <source>
        <dbReference type="ARBA" id="ARBA00023155"/>
    </source>
</evidence>
<gene>
    <name evidence="9" type="ORF">KI688_002998</name>
</gene>
<dbReference type="PROSITE" id="PS00027">
    <property type="entry name" value="HOMEOBOX_1"/>
    <property type="match status" value="1"/>
</dbReference>
<dbReference type="SMART" id="SM00389">
    <property type="entry name" value="HOX"/>
    <property type="match status" value="1"/>
</dbReference>
<feature type="region of interest" description="Disordered" evidence="7">
    <location>
        <begin position="1"/>
        <end position="73"/>
    </location>
</feature>
<evidence type="ECO:0000256" key="4">
    <source>
        <dbReference type="ARBA" id="ARBA00023242"/>
    </source>
</evidence>
<comment type="subcellular location">
    <subcellularLocation>
        <location evidence="1 5 6">Nucleus</location>
    </subcellularLocation>
</comment>
<dbReference type="Gene3D" id="1.10.10.60">
    <property type="entry name" value="Homeodomain-like"/>
    <property type="match status" value="1"/>
</dbReference>
<feature type="compositionally biased region" description="Low complexity" evidence="7">
    <location>
        <begin position="183"/>
        <end position="193"/>
    </location>
</feature>
<sequence length="846" mass="92728">MASDPHRLSLQGQQPSPHHPYPQQQQPQQQQHPQPQQQQQQQESTNASAAAAAAAAVAAQADQPKKAKRKRITPEQLEDLVGLFEKTDTPSFEIRENLAKKLGMTNREIQVWFQNRRAKANRIKINEQAALHHQQHLQQQQMQQHLQGHHHHPHHHRSNSASGFGGHPGHTAHSAPATPQQPIPGHHQQHSSTNGGGNNGSHSTQESSAYGYFGPNGSSSPPMTMPTATPRTHSSQSQRGPSNNRRPVSLYDLGSYGQHLQTQQFQQTPGAFQPQQHSSSSSSSSSLYSPSSHNQSSGGHGHGHGHGHSHSGSFSSAFGMDIIMAKNAPSATSSSQRPLLPPPINSLNNQRRTGPPGGGQSFENFDDTRRQNRHERTMSEGHPAGYMSPTSLSPISPPPERMSDTLQYRDEYRDTKEDSPSSVTQPSPFANGNHTKSSATSNNRHSTSWSSFGLKAEEMDTPIIPRERPSSAYFASTTKNRQSYDDAQYDEHQQLMRDNFNMDTRLVISEEEPRPESAIDLLAFAAAYVQESEEHKKDGKDNNDEKREMAALLNTSNKRQSFHGPSGYPSKEPYQDEPSASSTSRYSSSGMTWEASPPIGGGSGNSTFNSNSNSNPNNEVMPVPRRRGGDDGPYVSRRRPVTYGGSGFLYDHQENQFMPQSPSSSLASYSRPSPSSNPRRLSYRSSTETGSSQLLLQRGLTRPRRSSSTAASGIMNHALPPSSMIPVLPPILSESNSGGNNGANGNNRLLSPVMVPSPQFGSSRLARQDSSQSNGDSMNNLSVNNRESPGSDSYSRDSMNDSHASRDEEMEEIREEAEMMDDSMQRATKRRSGNFNAMFSYGVGAQ</sequence>
<feature type="domain" description="Homeobox" evidence="8">
    <location>
        <begin position="63"/>
        <end position="123"/>
    </location>
</feature>
<feature type="compositionally biased region" description="Low complexity" evidence="7">
    <location>
        <begin position="264"/>
        <end position="297"/>
    </location>
</feature>
<evidence type="ECO:0000259" key="8">
    <source>
        <dbReference type="PROSITE" id="PS50071"/>
    </source>
</evidence>
<evidence type="ECO:0000256" key="5">
    <source>
        <dbReference type="PROSITE-ProRule" id="PRU00108"/>
    </source>
</evidence>
<feature type="compositionally biased region" description="Low complexity" evidence="7">
    <location>
        <begin position="11"/>
        <end position="62"/>
    </location>
</feature>
<dbReference type="SUPFAM" id="SSF46689">
    <property type="entry name" value="Homeodomain-like"/>
    <property type="match status" value="1"/>
</dbReference>
<feature type="compositionally biased region" description="Low complexity" evidence="7">
    <location>
        <begin position="735"/>
        <end position="747"/>
    </location>
</feature>
<keyword evidence="10" id="KW-1185">Reference proteome</keyword>
<feature type="compositionally biased region" description="Low complexity" evidence="7">
    <location>
        <begin position="605"/>
        <end position="618"/>
    </location>
</feature>
<dbReference type="PANTHER" id="PTHR24323:SF7">
    <property type="entry name" value="HOMEOBOX DOMAIN-CONTAINING PROTEIN"/>
    <property type="match status" value="1"/>
</dbReference>
<name>A0A9P7XRN8_9FUNG</name>
<feature type="compositionally biased region" description="Low complexity" evidence="7">
    <location>
        <begin position="136"/>
        <end position="146"/>
    </location>
</feature>
<organism evidence="9 10">
    <name type="scientific">Linnemannia hyalina</name>
    <dbReference type="NCBI Taxonomy" id="64524"/>
    <lineage>
        <taxon>Eukaryota</taxon>
        <taxon>Fungi</taxon>
        <taxon>Fungi incertae sedis</taxon>
        <taxon>Mucoromycota</taxon>
        <taxon>Mortierellomycotina</taxon>
        <taxon>Mortierellomycetes</taxon>
        <taxon>Mortierellales</taxon>
        <taxon>Mortierellaceae</taxon>
        <taxon>Linnemannia</taxon>
    </lineage>
</organism>
<keyword evidence="2 5" id="KW-0238">DNA-binding</keyword>
<comment type="caution">
    <text evidence="9">The sequence shown here is derived from an EMBL/GenBank/DDBJ whole genome shotgun (WGS) entry which is preliminary data.</text>
</comment>
<protein>
    <recommendedName>
        <fullName evidence="8">Homeobox domain-containing protein</fullName>
    </recommendedName>
</protein>
<evidence type="ECO:0000256" key="1">
    <source>
        <dbReference type="ARBA" id="ARBA00004123"/>
    </source>
</evidence>
<feature type="compositionally biased region" description="Basic residues" evidence="7">
    <location>
        <begin position="147"/>
        <end position="158"/>
    </location>
</feature>
<proteinExistence type="predicted"/>
<evidence type="ECO:0000256" key="6">
    <source>
        <dbReference type="RuleBase" id="RU000682"/>
    </source>
</evidence>
<feature type="compositionally biased region" description="Basic and acidic residues" evidence="7">
    <location>
        <begin position="794"/>
        <end position="807"/>
    </location>
</feature>
<feature type="compositionally biased region" description="Polar residues" evidence="7">
    <location>
        <begin position="768"/>
        <end position="793"/>
    </location>
</feature>
<dbReference type="InterPro" id="IPR051775">
    <property type="entry name" value="Homeobox_domain"/>
</dbReference>
<keyword evidence="3 5" id="KW-0371">Homeobox</keyword>
<keyword evidence="4 5" id="KW-0539">Nucleus</keyword>
<feature type="region of interest" description="Disordered" evidence="7">
    <location>
        <begin position="655"/>
        <end position="846"/>
    </location>
</feature>
<dbReference type="Pfam" id="PF00046">
    <property type="entry name" value="Homeodomain"/>
    <property type="match status" value="1"/>
</dbReference>
<evidence type="ECO:0000313" key="10">
    <source>
        <dbReference type="Proteomes" id="UP000707451"/>
    </source>
</evidence>
<dbReference type="InterPro" id="IPR017970">
    <property type="entry name" value="Homeobox_CS"/>
</dbReference>
<feature type="DNA-binding region" description="Homeobox" evidence="5">
    <location>
        <begin position="65"/>
        <end position="124"/>
    </location>
</feature>
<evidence type="ECO:0000256" key="7">
    <source>
        <dbReference type="SAM" id="MobiDB-lite"/>
    </source>
</evidence>
<dbReference type="InterPro" id="IPR009057">
    <property type="entry name" value="Homeodomain-like_sf"/>
</dbReference>
<evidence type="ECO:0000313" key="9">
    <source>
        <dbReference type="EMBL" id="KAG9064739.1"/>
    </source>
</evidence>
<feature type="region of interest" description="Disordered" evidence="7">
    <location>
        <begin position="328"/>
        <end position="453"/>
    </location>
</feature>
<dbReference type="PROSITE" id="PS50071">
    <property type="entry name" value="HOMEOBOX_2"/>
    <property type="match status" value="1"/>
</dbReference>
<reference evidence="9" key="1">
    <citation type="submission" date="2021-06" db="EMBL/GenBank/DDBJ databases">
        <title>Genome Sequence of Mortierella hyaline Strain SCG-10, a Cold-Adapted, Nitrate-Reducing Fungus Isolated from Soil in Minnesota, USA.</title>
        <authorList>
            <person name="Aldossari N."/>
        </authorList>
    </citation>
    <scope>NUCLEOTIDE SEQUENCE</scope>
    <source>
        <strain evidence="9">SCG-10</strain>
    </source>
</reference>
<feature type="compositionally biased region" description="Polar residues" evidence="7">
    <location>
        <begin position="420"/>
        <end position="451"/>
    </location>
</feature>
<dbReference type="EMBL" id="JAHRHY010000013">
    <property type="protein sequence ID" value="KAG9064739.1"/>
    <property type="molecule type" value="Genomic_DNA"/>
</dbReference>
<dbReference type="AlphaFoldDB" id="A0A9P7XRN8"/>
<feature type="compositionally biased region" description="Low complexity" evidence="7">
    <location>
        <begin position="579"/>
        <end position="589"/>
    </location>
</feature>
<feature type="region of interest" description="Disordered" evidence="7">
    <location>
        <begin position="131"/>
        <end position="250"/>
    </location>
</feature>
<evidence type="ECO:0000256" key="2">
    <source>
        <dbReference type="ARBA" id="ARBA00023125"/>
    </source>
</evidence>
<feature type="region of interest" description="Disordered" evidence="7">
    <location>
        <begin position="264"/>
        <end position="314"/>
    </location>
</feature>
<dbReference type="Proteomes" id="UP000707451">
    <property type="component" value="Unassembled WGS sequence"/>
</dbReference>
<dbReference type="GO" id="GO:0000981">
    <property type="term" value="F:DNA-binding transcription factor activity, RNA polymerase II-specific"/>
    <property type="evidence" value="ECO:0007669"/>
    <property type="project" value="InterPro"/>
</dbReference>
<feature type="compositionally biased region" description="Basic and acidic residues" evidence="7">
    <location>
        <begin position="366"/>
        <end position="379"/>
    </location>
</feature>
<feature type="compositionally biased region" description="Polar residues" evidence="7">
    <location>
        <begin position="233"/>
        <end position="246"/>
    </location>
</feature>
<feature type="compositionally biased region" description="Basic and acidic residues" evidence="7">
    <location>
        <begin position="401"/>
        <end position="419"/>
    </location>
</feature>
<feature type="compositionally biased region" description="Low complexity" evidence="7">
    <location>
        <begin position="218"/>
        <end position="232"/>
    </location>
</feature>
<dbReference type="GO" id="GO:0000976">
    <property type="term" value="F:transcription cis-regulatory region binding"/>
    <property type="evidence" value="ECO:0007669"/>
    <property type="project" value="TreeGrafter"/>
</dbReference>
<accession>A0A9P7XRN8</accession>